<dbReference type="RefSeq" id="WP_082421236.1">
    <property type="nucleotide sequence ID" value="NZ_JRLF01000009.1"/>
</dbReference>
<dbReference type="Gene3D" id="1.25.40.10">
    <property type="entry name" value="Tetratricopeptide repeat domain"/>
    <property type="match status" value="1"/>
</dbReference>
<reference evidence="2 3" key="1">
    <citation type="submission" date="2014-09" db="EMBL/GenBank/DDBJ databases">
        <title>Genome sequence of Flavobacterium aquidurense RC62.</title>
        <authorList>
            <person name="Kim J.F."/>
            <person name="Kwak M.-J."/>
        </authorList>
    </citation>
    <scope>NUCLEOTIDE SEQUENCE [LARGE SCALE GENOMIC DNA]</scope>
    <source>
        <strain evidence="2 3">RC62</strain>
    </source>
</reference>
<dbReference type="Gene3D" id="3.40.1580.10">
    <property type="entry name" value="SMI1/KNR4-like"/>
    <property type="match status" value="1"/>
</dbReference>
<dbReference type="Proteomes" id="UP000050443">
    <property type="component" value="Unassembled WGS sequence"/>
</dbReference>
<dbReference type="EMBL" id="JRLF01000009">
    <property type="protein sequence ID" value="KQB40905.1"/>
    <property type="molecule type" value="Genomic_DNA"/>
</dbReference>
<dbReference type="STRING" id="362413.RC62_4279"/>
<protein>
    <submittedName>
        <fullName evidence="2">SMI1 / KNR4 family protein</fullName>
    </submittedName>
</protein>
<evidence type="ECO:0000313" key="3">
    <source>
        <dbReference type="Proteomes" id="UP000050443"/>
    </source>
</evidence>
<name>A0A0Q0RV14_9FLAO</name>
<dbReference type="SUPFAM" id="SSF160631">
    <property type="entry name" value="SMI1/KNR4-like"/>
    <property type="match status" value="1"/>
</dbReference>
<dbReference type="AlphaFoldDB" id="A0A0Q0RV14"/>
<dbReference type="PATRIC" id="fig|362413.3.peg.4201"/>
<organism evidence="2 3">
    <name type="scientific">Flavobacterium aquidurense</name>
    <dbReference type="NCBI Taxonomy" id="362413"/>
    <lineage>
        <taxon>Bacteria</taxon>
        <taxon>Pseudomonadati</taxon>
        <taxon>Bacteroidota</taxon>
        <taxon>Flavobacteriia</taxon>
        <taxon>Flavobacteriales</taxon>
        <taxon>Flavobacteriaceae</taxon>
        <taxon>Flavobacterium</taxon>
    </lineage>
</organism>
<sequence length="547" mass="64740">MMNLKKLQTIWRVPVYLPYLQPELTDDILENAEKQIGFKLPKELVEILKTQNGGYIRYKFPELPQEIINGIGPNFPSLTDFDWEESKEYVSFELDGLVPLDGDGHWYICLDYRENKENPKVYFIDIECDNQEKIAESFREYLELLELDIENELVIETNDSIENTAKLLENILEIKFSEPDYFNSGYANYQSKYKNSWLWLTPNKVTAGFVRENDKRYEELKNQMNSFSVIHPEIDENYLFLALSEEDLNEEIIKKLRENNIRINFLTEVIEQKSELTEQLIKWHDSDKHTKIIEKIESLPESELDYELKNLLGRAYNNNSEYEKAIKILLTENENGKEDMLWNFRVGYAYYHKNEKDKALPYFKTSALLGYETAKNYEKWCIEELNPITPVNIPKSNMTLNNIAWVFSKKFYDNAEEFNQEVIEYQKRIYKTDENWKPNEIVFDVPELQIEYMSWITKTADLLENETLIDEDKDVFDKYPNETEHQVEILAKVKADNQKYFTALEFLLKAHNQQANKELGDHVFFEGTDENPQIINELPTCYIACGS</sequence>
<evidence type="ECO:0000259" key="1">
    <source>
        <dbReference type="SMART" id="SM00860"/>
    </source>
</evidence>
<dbReference type="InterPro" id="IPR018958">
    <property type="entry name" value="Knr4/Smi1-like_dom"/>
</dbReference>
<accession>A0A0Q0RV14</accession>
<dbReference type="InterPro" id="IPR037883">
    <property type="entry name" value="Knr4/Smi1-like_sf"/>
</dbReference>
<feature type="domain" description="Knr4/Smi1-like" evidence="1">
    <location>
        <begin position="23"/>
        <end position="144"/>
    </location>
</feature>
<dbReference type="SUPFAM" id="SSF48452">
    <property type="entry name" value="TPR-like"/>
    <property type="match status" value="1"/>
</dbReference>
<dbReference type="Pfam" id="PF14568">
    <property type="entry name" value="SUKH_6"/>
    <property type="match status" value="1"/>
</dbReference>
<dbReference type="InterPro" id="IPR011990">
    <property type="entry name" value="TPR-like_helical_dom_sf"/>
</dbReference>
<comment type="caution">
    <text evidence="2">The sequence shown here is derived from an EMBL/GenBank/DDBJ whole genome shotgun (WGS) entry which is preliminary data.</text>
</comment>
<proteinExistence type="predicted"/>
<dbReference type="OrthoDB" id="694244at2"/>
<gene>
    <name evidence="2" type="ORF">RC62_4279</name>
</gene>
<dbReference type="SMART" id="SM00860">
    <property type="entry name" value="SMI1_KNR4"/>
    <property type="match status" value="1"/>
</dbReference>
<evidence type="ECO:0000313" key="2">
    <source>
        <dbReference type="EMBL" id="KQB40905.1"/>
    </source>
</evidence>